<evidence type="ECO:0000259" key="3">
    <source>
        <dbReference type="Pfam" id="PF05368"/>
    </source>
</evidence>
<keyword evidence="1" id="KW-0521">NADP</keyword>
<dbReference type="PANTHER" id="PTHR47706">
    <property type="entry name" value="NMRA-LIKE FAMILY PROTEIN"/>
    <property type="match status" value="1"/>
</dbReference>
<accession>A0AAV9V7E6</accession>
<dbReference type="SUPFAM" id="SSF51735">
    <property type="entry name" value="NAD(P)-binding Rossmann-fold domains"/>
    <property type="match status" value="1"/>
</dbReference>
<proteinExistence type="predicted"/>
<dbReference type="InterPro" id="IPR036291">
    <property type="entry name" value="NAD(P)-bd_dom_sf"/>
</dbReference>
<sequence length="315" mass="34773">MGRFHCPAILIIGHGELGLEVIKSLATHPSKPAFTTFTVLARPQTVASLPQSDPEKYSRLDKLNVRWLPLDIATASQDALVTAFKPFTAVIHASGMFSTAGVPTKVAKAVLAASVKYFMPWQFGVDYDAIGPLAGNGLFAEQYGIRKLLRDESSNTAGTAWNIVSNGLFASFVFYEPFGIVNKGERTVTALGGWENKVTLTAAEDIGRMTADVIYERFAGKRSDGVVYIAGQTVTYAQIADDIEKKWGGQPVQRKVLDLKTLRDNLERDPENQLARYQLVFGEGVGCSWDAANTYNQEKGFKMTNFREWMDTHEF</sequence>
<dbReference type="Pfam" id="PF05368">
    <property type="entry name" value="NmrA"/>
    <property type="match status" value="1"/>
</dbReference>
<comment type="caution">
    <text evidence="4">The sequence shown here is derived from an EMBL/GenBank/DDBJ whole genome shotgun (WGS) entry which is preliminary data.</text>
</comment>
<dbReference type="Gene3D" id="3.40.50.720">
    <property type="entry name" value="NAD(P)-binding Rossmann-like Domain"/>
    <property type="match status" value="1"/>
</dbReference>
<organism evidence="4 5">
    <name type="scientific">Orbilia brochopaga</name>
    <dbReference type="NCBI Taxonomy" id="3140254"/>
    <lineage>
        <taxon>Eukaryota</taxon>
        <taxon>Fungi</taxon>
        <taxon>Dikarya</taxon>
        <taxon>Ascomycota</taxon>
        <taxon>Pezizomycotina</taxon>
        <taxon>Orbiliomycetes</taxon>
        <taxon>Orbiliales</taxon>
        <taxon>Orbiliaceae</taxon>
        <taxon>Orbilia</taxon>
    </lineage>
</organism>
<dbReference type="InterPro" id="IPR051609">
    <property type="entry name" value="NmrA/Isoflavone_reductase-like"/>
</dbReference>
<dbReference type="GO" id="GO:0016491">
    <property type="term" value="F:oxidoreductase activity"/>
    <property type="evidence" value="ECO:0007669"/>
    <property type="project" value="UniProtKB-KW"/>
</dbReference>
<dbReference type="Gene3D" id="3.90.25.10">
    <property type="entry name" value="UDP-galactose 4-epimerase, domain 1"/>
    <property type="match status" value="1"/>
</dbReference>
<feature type="domain" description="NmrA-like" evidence="3">
    <location>
        <begin position="10"/>
        <end position="298"/>
    </location>
</feature>
<protein>
    <recommendedName>
        <fullName evidence="3">NmrA-like domain-containing protein</fullName>
    </recommendedName>
</protein>
<gene>
    <name evidence="4" type="ORF">TWF696_004463</name>
</gene>
<keyword evidence="2" id="KW-0560">Oxidoreductase</keyword>
<dbReference type="AlphaFoldDB" id="A0AAV9V7E6"/>
<name>A0AAV9V7E6_9PEZI</name>
<evidence type="ECO:0000256" key="1">
    <source>
        <dbReference type="ARBA" id="ARBA00022857"/>
    </source>
</evidence>
<evidence type="ECO:0000313" key="4">
    <source>
        <dbReference type="EMBL" id="KAK6355354.1"/>
    </source>
</evidence>
<evidence type="ECO:0000313" key="5">
    <source>
        <dbReference type="Proteomes" id="UP001375240"/>
    </source>
</evidence>
<dbReference type="Proteomes" id="UP001375240">
    <property type="component" value="Unassembled WGS sequence"/>
</dbReference>
<evidence type="ECO:0000256" key="2">
    <source>
        <dbReference type="ARBA" id="ARBA00023002"/>
    </source>
</evidence>
<dbReference type="InterPro" id="IPR008030">
    <property type="entry name" value="NmrA-like"/>
</dbReference>
<reference evidence="4 5" key="1">
    <citation type="submission" date="2019-10" db="EMBL/GenBank/DDBJ databases">
        <authorList>
            <person name="Palmer J.M."/>
        </authorList>
    </citation>
    <scope>NUCLEOTIDE SEQUENCE [LARGE SCALE GENOMIC DNA]</scope>
    <source>
        <strain evidence="4 5">TWF696</strain>
    </source>
</reference>
<dbReference type="PANTHER" id="PTHR47706:SF6">
    <property type="entry name" value="NMRA-LIKE FAMILY PROTEIN (AFU_ORTHOLOGUE AFUA_6G00280)"/>
    <property type="match status" value="1"/>
</dbReference>
<keyword evidence="5" id="KW-1185">Reference proteome</keyword>
<dbReference type="EMBL" id="JAVHNQ010000002">
    <property type="protein sequence ID" value="KAK6355354.1"/>
    <property type="molecule type" value="Genomic_DNA"/>
</dbReference>